<protein>
    <submittedName>
        <fullName evidence="4 5">Acetyltransferase</fullName>
    </submittedName>
</protein>
<evidence type="ECO:0000313" key="7">
    <source>
        <dbReference type="Proteomes" id="UP000321425"/>
    </source>
</evidence>
<dbReference type="InterPro" id="IPR041561">
    <property type="entry name" value="PglD_N"/>
</dbReference>
<feature type="binding site" evidence="2">
    <location>
        <position position="144"/>
    </location>
    <ligand>
        <name>acetyl-CoA</name>
        <dbReference type="ChEBI" id="CHEBI:57288"/>
    </ligand>
</feature>
<dbReference type="SUPFAM" id="SSF51161">
    <property type="entry name" value="Trimeric LpxA-like enzymes"/>
    <property type="match status" value="1"/>
</dbReference>
<proteinExistence type="predicted"/>
<dbReference type="AlphaFoldDB" id="A0A1H7QNM8"/>
<evidence type="ECO:0000256" key="2">
    <source>
        <dbReference type="PIRSR" id="PIRSR620019-2"/>
    </source>
</evidence>
<dbReference type="EMBL" id="FOBL01000002">
    <property type="protein sequence ID" value="SEL49620.1"/>
    <property type="molecule type" value="Genomic_DNA"/>
</dbReference>
<name>A0A1H7QNM8_9LACT</name>
<evidence type="ECO:0000313" key="6">
    <source>
        <dbReference type="Proteomes" id="UP000198548"/>
    </source>
</evidence>
<evidence type="ECO:0000313" key="5">
    <source>
        <dbReference type="EMBL" id="SEL49620.1"/>
    </source>
</evidence>
<feature type="active site" description="Proton acceptor" evidence="1">
    <location>
        <position position="135"/>
    </location>
</feature>
<dbReference type="STRING" id="426703.SAMN04488100_10277"/>
<reference evidence="4 7" key="2">
    <citation type="submission" date="2019-07" db="EMBL/GenBank/DDBJ databases">
        <title>Whole genome shotgun sequence of Alkalibacterium putridalgicola NBRC 103243.</title>
        <authorList>
            <person name="Hosoyama A."/>
            <person name="Uohara A."/>
            <person name="Ohji S."/>
            <person name="Ichikawa N."/>
        </authorList>
    </citation>
    <scope>NUCLEOTIDE SEQUENCE [LARGE SCALE GENOMIC DNA]</scope>
    <source>
        <strain evidence="4 7">NBRC 103243</strain>
    </source>
</reference>
<dbReference type="Proteomes" id="UP000198548">
    <property type="component" value="Unassembled WGS sequence"/>
</dbReference>
<dbReference type="InterPro" id="IPR020019">
    <property type="entry name" value="AcTrfase_PglD-like"/>
</dbReference>
<dbReference type="OrthoDB" id="9794407at2"/>
<feature type="domain" description="PglD N-terminal" evidence="3">
    <location>
        <begin position="4"/>
        <end position="80"/>
    </location>
</feature>
<sequence>MKNKLLIIGASGHGKVIADIALKLNRWTSIAFLDDDATKNMSMGLNVIGKTKDALKYKDIADFFVAIGDNATRKKVQEMLVKEGLSIATLIHPNASIGTDVEIEIGSAVMAGVVINSSTRIGKGCIINTSSNIDHDNIIEEFVHISPRVSLAGTVKVGKNNWIGTGSVVSNNISICSGCQIGAGALVINDITEPGTYFGVPAKRINL</sequence>
<reference evidence="5 6" key="1">
    <citation type="submission" date="2016-10" db="EMBL/GenBank/DDBJ databases">
        <authorList>
            <person name="de Groot N.N."/>
        </authorList>
    </citation>
    <scope>NUCLEOTIDE SEQUENCE [LARGE SCALE GENOMIC DNA]</scope>
    <source>
        <strain evidence="5 6">DSM 19182</strain>
    </source>
</reference>
<keyword evidence="5" id="KW-0012">Acyltransferase</keyword>
<evidence type="ECO:0000259" key="3">
    <source>
        <dbReference type="Pfam" id="PF17836"/>
    </source>
</evidence>
<dbReference type="EMBL" id="BJUX01000003">
    <property type="protein sequence ID" value="GEK88393.1"/>
    <property type="molecule type" value="Genomic_DNA"/>
</dbReference>
<keyword evidence="5" id="KW-0808">Transferase</keyword>
<evidence type="ECO:0000256" key="1">
    <source>
        <dbReference type="PIRSR" id="PIRSR620019-1"/>
    </source>
</evidence>
<dbReference type="Gene3D" id="2.160.10.10">
    <property type="entry name" value="Hexapeptide repeat proteins"/>
    <property type="match status" value="1"/>
</dbReference>
<dbReference type="Gene3D" id="3.40.50.20">
    <property type="match status" value="1"/>
</dbReference>
<feature type="binding site" evidence="2">
    <location>
        <position position="68"/>
    </location>
    <ligand>
        <name>substrate</name>
    </ligand>
</feature>
<gene>
    <name evidence="4" type="primary">wecD</name>
    <name evidence="4" type="ORF">APU01nite_04320</name>
    <name evidence="5" type="ORF">SAMN04488100_10277</name>
</gene>
<accession>A0A1H7QNM8</accession>
<dbReference type="Proteomes" id="UP000321425">
    <property type="component" value="Unassembled WGS sequence"/>
</dbReference>
<dbReference type="Pfam" id="PF17836">
    <property type="entry name" value="PglD_N"/>
    <property type="match status" value="1"/>
</dbReference>
<keyword evidence="7" id="KW-1185">Reference proteome</keyword>
<dbReference type="NCBIfam" id="TIGR03570">
    <property type="entry name" value="NeuD_NnaD"/>
    <property type="match status" value="1"/>
</dbReference>
<feature type="binding site" evidence="2">
    <location>
        <begin position="11"/>
        <end position="13"/>
    </location>
    <ligand>
        <name>substrate</name>
    </ligand>
</feature>
<dbReference type="CDD" id="cd03360">
    <property type="entry name" value="LbH_AT_putative"/>
    <property type="match status" value="1"/>
</dbReference>
<feature type="site" description="Increases basicity of active site His" evidence="1">
    <location>
        <position position="136"/>
    </location>
</feature>
<dbReference type="PANTHER" id="PTHR43300">
    <property type="entry name" value="ACETYLTRANSFERASE"/>
    <property type="match status" value="1"/>
</dbReference>
<dbReference type="RefSeq" id="WP_091486366.1">
    <property type="nucleotide sequence ID" value="NZ_BJUX01000003.1"/>
</dbReference>
<organism evidence="5 6">
    <name type="scientific">Alkalibacterium putridalgicola</name>
    <dbReference type="NCBI Taxonomy" id="426703"/>
    <lineage>
        <taxon>Bacteria</taxon>
        <taxon>Bacillati</taxon>
        <taxon>Bacillota</taxon>
        <taxon>Bacilli</taxon>
        <taxon>Lactobacillales</taxon>
        <taxon>Carnobacteriaceae</taxon>
        <taxon>Alkalibacterium</taxon>
    </lineage>
</organism>
<dbReference type="InterPro" id="IPR011004">
    <property type="entry name" value="Trimer_LpxA-like_sf"/>
</dbReference>
<dbReference type="PANTHER" id="PTHR43300:SF7">
    <property type="entry name" value="UDP-N-ACETYLBACILLOSAMINE N-ACETYLTRANSFERASE"/>
    <property type="match status" value="1"/>
</dbReference>
<evidence type="ECO:0000313" key="4">
    <source>
        <dbReference type="EMBL" id="GEK88393.1"/>
    </source>
</evidence>
<dbReference type="GO" id="GO:0016746">
    <property type="term" value="F:acyltransferase activity"/>
    <property type="evidence" value="ECO:0007669"/>
    <property type="project" value="UniProtKB-KW"/>
</dbReference>
<dbReference type="InterPro" id="IPR050179">
    <property type="entry name" value="Trans_hexapeptide_repeat"/>
</dbReference>